<dbReference type="Gramene" id="PRQ19852">
    <property type="protein sequence ID" value="PRQ19852"/>
    <property type="gene ID" value="RchiOBHm_Chr7g0221861"/>
</dbReference>
<feature type="compositionally biased region" description="Low complexity" evidence="1">
    <location>
        <begin position="28"/>
        <end position="41"/>
    </location>
</feature>
<keyword evidence="3" id="KW-1185">Reference proteome</keyword>
<evidence type="ECO:0000313" key="2">
    <source>
        <dbReference type="EMBL" id="PRQ19852.1"/>
    </source>
</evidence>
<accession>A0A2P6PD45</accession>
<dbReference type="Proteomes" id="UP000238479">
    <property type="component" value="Chromosome 7"/>
</dbReference>
<dbReference type="EMBL" id="PDCK01000045">
    <property type="protein sequence ID" value="PRQ19852.1"/>
    <property type="molecule type" value="Genomic_DNA"/>
</dbReference>
<sequence length="111" mass="12062">MPWLRPAHTDTPTRHSLHRTPQIDSPRLSLQLTPTLSLSDSLHSHPDSLVPIPNSRGSIHSLSKTPPLLPIPDSEALDHESTASEISLVPIPEALNHESTASEISLVPIPE</sequence>
<feature type="region of interest" description="Disordered" evidence="1">
    <location>
        <begin position="1"/>
        <end position="83"/>
    </location>
</feature>
<organism evidence="2 3">
    <name type="scientific">Rosa chinensis</name>
    <name type="common">China rose</name>
    <dbReference type="NCBI Taxonomy" id="74649"/>
    <lineage>
        <taxon>Eukaryota</taxon>
        <taxon>Viridiplantae</taxon>
        <taxon>Streptophyta</taxon>
        <taxon>Embryophyta</taxon>
        <taxon>Tracheophyta</taxon>
        <taxon>Spermatophyta</taxon>
        <taxon>Magnoliopsida</taxon>
        <taxon>eudicotyledons</taxon>
        <taxon>Gunneridae</taxon>
        <taxon>Pentapetalae</taxon>
        <taxon>rosids</taxon>
        <taxon>fabids</taxon>
        <taxon>Rosales</taxon>
        <taxon>Rosaceae</taxon>
        <taxon>Rosoideae</taxon>
        <taxon>Rosoideae incertae sedis</taxon>
        <taxon>Rosa</taxon>
    </lineage>
</organism>
<comment type="caution">
    <text evidence="2">The sequence shown here is derived from an EMBL/GenBank/DDBJ whole genome shotgun (WGS) entry which is preliminary data.</text>
</comment>
<name>A0A2P6PD45_ROSCH</name>
<dbReference type="AlphaFoldDB" id="A0A2P6PD45"/>
<gene>
    <name evidence="2" type="ORF">RchiOBHm_Chr7g0221861</name>
</gene>
<evidence type="ECO:0000256" key="1">
    <source>
        <dbReference type="SAM" id="MobiDB-lite"/>
    </source>
</evidence>
<protein>
    <submittedName>
        <fullName evidence="2">Uncharacterized protein</fullName>
    </submittedName>
</protein>
<evidence type="ECO:0000313" key="3">
    <source>
        <dbReference type="Proteomes" id="UP000238479"/>
    </source>
</evidence>
<proteinExistence type="predicted"/>
<reference evidence="2 3" key="1">
    <citation type="journal article" date="2018" name="Nat. Genet.">
        <title>The Rosa genome provides new insights in the design of modern roses.</title>
        <authorList>
            <person name="Bendahmane M."/>
        </authorList>
    </citation>
    <scope>NUCLEOTIDE SEQUENCE [LARGE SCALE GENOMIC DNA]</scope>
    <source>
        <strain evidence="3">cv. Old Blush</strain>
    </source>
</reference>
<feature type="compositionally biased region" description="Polar residues" evidence="1">
    <location>
        <begin position="55"/>
        <end position="64"/>
    </location>
</feature>